<dbReference type="Pfam" id="PF13585">
    <property type="entry name" value="CHU_C"/>
    <property type="match status" value="1"/>
</dbReference>
<dbReference type="Pfam" id="PF18911">
    <property type="entry name" value="PKD_4"/>
    <property type="match status" value="1"/>
</dbReference>
<dbReference type="PANTHER" id="PTHR35580">
    <property type="entry name" value="CELL SURFACE GLYCOPROTEIN (S-LAYER PROTEIN)-LIKE PROTEIN"/>
    <property type="match status" value="1"/>
</dbReference>
<keyword evidence="1" id="KW-0732">Signal</keyword>
<evidence type="ECO:0000313" key="4">
    <source>
        <dbReference type="Proteomes" id="UP001319200"/>
    </source>
</evidence>
<proteinExistence type="predicted"/>
<dbReference type="InterPro" id="IPR035986">
    <property type="entry name" value="PKD_dom_sf"/>
</dbReference>
<organism evidence="3 4">
    <name type="scientific">Chryseosolibacter histidini</name>
    <dbReference type="NCBI Taxonomy" id="2782349"/>
    <lineage>
        <taxon>Bacteria</taxon>
        <taxon>Pseudomonadati</taxon>
        <taxon>Bacteroidota</taxon>
        <taxon>Cytophagia</taxon>
        <taxon>Cytophagales</taxon>
        <taxon>Chryseotaleaceae</taxon>
        <taxon>Chryseosolibacter</taxon>
    </lineage>
</organism>
<feature type="signal peptide" evidence="1">
    <location>
        <begin position="1"/>
        <end position="25"/>
    </location>
</feature>
<comment type="caution">
    <text evidence="3">The sequence shown here is derived from an EMBL/GenBank/DDBJ whole genome shotgun (WGS) entry which is preliminary data.</text>
</comment>
<evidence type="ECO:0000313" key="3">
    <source>
        <dbReference type="EMBL" id="MBT1698371.1"/>
    </source>
</evidence>
<name>A0AAP2DL57_9BACT</name>
<dbReference type="InterPro" id="IPR057708">
    <property type="entry name" value="DUF7948"/>
</dbReference>
<dbReference type="InterPro" id="IPR013783">
    <property type="entry name" value="Ig-like_fold"/>
</dbReference>
<feature type="domain" description="PKD" evidence="2">
    <location>
        <begin position="812"/>
        <end position="865"/>
    </location>
</feature>
<dbReference type="EMBL" id="JAHESF010000014">
    <property type="protein sequence ID" value="MBT1698371.1"/>
    <property type="molecule type" value="Genomic_DNA"/>
</dbReference>
<sequence length="1115" mass="121596">MTMCLCRKFLPVFLFIAGFLAPTWGYCTEPEPGIRFIENKDQWPGNVHFAAQLPGGGNMIIGPGFFKYHFRDGARLQELHELRHHRQQPDAGTDWQVKEHAVQVTFIGANTNAQPLPFGRSSDYFNYFLGNDPEKWRSMAYAYSGMLYPAFYRDVDLKVYAAGSNLKYDFIVAPGGDPSQIAVRYDGADDVRISQGDLTIKTSLADIIEKRPVAWQYVDGKKKYVRCEFDLQGNLLSFCFPEGYDPCAGLTIDPLLIFSTYSGFTADNWGSTATPGEHGNLYSSGVTNQATHGGIFTTTVGAFQRTYGGDYDVGILKYDSTGANLLYSTFLGGDFGESPHSLVMNANEELIVLGTTSSPDFPTTTGAFDRSFGGGDFNRNVIDYDNGSDIFVARISREGTMLINSTFLGGAENDGLNDINGWMVANYGDELRGDVITDANGNIYISSVTASPDFFPPGFTNGFDLTYNNGLTDAVLLKLSPDLSQIAWGTYLGGSREDAAYTLKLDSHGDIFIAGGTASVDFPAAPGGFQPAKAGSAGTADGWIAKIAADGSAILNSTFVGTAPTNSYEQVYFLDLDENDEVYVYGQTTAGNSFVRTPGIFSNPRSGQFVQKYNHTLNARIFSTVFGSGGIIPDISPTAFLVNECNNLYMAGWGGEINSESGFWNSSTRGMPVTPDAIQRTTSGSDFYFIVLTDDASKLLYATYLGGNQSRTHVDGGTSRFDKGGIVYHAVCSGCTSLNETQGPTSDFPTTAGVWSRVNRSKNCNNAAFKFDLSSLDAKIQTNSVKLNMPGLNKICLGDTIVFQNFSTGGETFEWDLGDGAKPVKTDLTSITHLYGSTGNYLVKLKAIDPGTCKVVDSTSTVVTVNTIYATVQENDHVCAGEPYQLKADGGVFYDWRTRDHTLVSTQANPVVSPADTTTYFVRVTAHNGCFYDDSVRINVVPAINTSFQIARQSGCFDRPFVRLTNLTDSLRSDDTMFFDFGDGQTSDVPQADHHYEADGVYRVRLVAARYGCVYEKTADVPIFTVKVPNVITPSGSEGLNDVLTVQYGNTEGVTPADFGFKTSVTIYNRWGTVLYKNDDYQYDWSGEGLAAGVYYYEISVQDHDACKSWLQLVR</sequence>
<dbReference type="Pfam" id="PF25778">
    <property type="entry name" value="DUF7948"/>
    <property type="match status" value="1"/>
</dbReference>
<dbReference type="InterPro" id="IPR000601">
    <property type="entry name" value="PKD_dom"/>
</dbReference>
<dbReference type="PROSITE" id="PS50093">
    <property type="entry name" value="PKD"/>
    <property type="match status" value="2"/>
</dbReference>
<protein>
    <submittedName>
        <fullName evidence="3">Gliding motility-associated C-terminal domain-containing protein</fullName>
    </submittedName>
</protein>
<feature type="chain" id="PRO_5042919082" evidence="1">
    <location>
        <begin position="26"/>
        <end position="1115"/>
    </location>
</feature>
<gene>
    <name evidence="3" type="ORF">KK083_15885</name>
</gene>
<dbReference type="AlphaFoldDB" id="A0AAP2DL57"/>
<evidence type="ECO:0000256" key="1">
    <source>
        <dbReference type="SAM" id="SignalP"/>
    </source>
</evidence>
<accession>A0AAP2DL57</accession>
<dbReference type="Proteomes" id="UP001319200">
    <property type="component" value="Unassembled WGS sequence"/>
</dbReference>
<reference evidence="3 4" key="1">
    <citation type="submission" date="2021-05" db="EMBL/GenBank/DDBJ databases">
        <title>A Polyphasic approach of four new species of the genus Ohtaekwangia: Ohtaekwangia histidinii sp. nov., Ohtaekwangia cretensis sp. nov., Ohtaekwangia indiensis sp. nov., Ohtaekwangia reichenbachii sp. nov. from diverse environment.</title>
        <authorList>
            <person name="Octaviana S."/>
        </authorList>
    </citation>
    <scope>NUCLEOTIDE SEQUENCE [LARGE SCALE GENOMIC DNA]</scope>
    <source>
        <strain evidence="3 4">PWU4</strain>
    </source>
</reference>
<dbReference type="InterPro" id="IPR022409">
    <property type="entry name" value="PKD/Chitinase_dom"/>
</dbReference>
<dbReference type="SMART" id="SM00089">
    <property type="entry name" value="PKD"/>
    <property type="match status" value="3"/>
</dbReference>
<feature type="domain" description="PKD" evidence="2">
    <location>
        <begin position="979"/>
        <end position="1009"/>
    </location>
</feature>
<dbReference type="PANTHER" id="PTHR35580:SF1">
    <property type="entry name" value="PHYTASE-LIKE DOMAIN-CONTAINING PROTEIN"/>
    <property type="match status" value="1"/>
</dbReference>
<dbReference type="RefSeq" id="WP_254164456.1">
    <property type="nucleotide sequence ID" value="NZ_JAHESF010000014.1"/>
</dbReference>
<dbReference type="CDD" id="cd00146">
    <property type="entry name" value="PKD"/>
    <property type="match status" value="1"/>
</dbReference>
<dbReference type="SUPFAM" id="SSF49299">
    <property type="entry name" value="PKD domain"/>
    <property type="match status" value="2"/>
</dbReference>
<dbReference type="Pfam" id="PF00801">
    <property type="entry name" value="PKD"/>
    <property type="match status" value="1"/>
</dbReference>
<dbReference type="InterPro" id="IPR052918">
    <property type="entry name" value="Motility_Chemotaxis_Reg"/>
</dbReference>
<evidence type="ECO:0000259" key="2">
    <source>
        <dbReference type="PROSITE" id="PS50093"/>
    </source>
</evidence>
<keyword evidence="4" id="KW-1185">Reference proteome</keyword>
<dbReference type="Gene3D" id="2.60.40.10">
    <property type="entry name" value="Immunoglobulins"/>
    <property type="match status" value="2"/>
</dbReference>